<proteinExistence type="predicted"/>
<gene>
    <name evidence="1" type="ORF">SDC9_30492</name>
</gene>
<dbReference type="EMBL" id="VSSQ01000191">
    <property type="protein sequence ID" value="MPL84527.1"/>
    <property type="molecule type" value="Genomic_DNA"/>
</dbReference>
<protein>
    <submittedName>
        <fullName evidence="1">Uncharacterized protein</fullName>
    </submittedName>
</protein>
<organism evidence="1">
    <name type="scientific">bioreactor metagenome</name>
    <dbReference type="NCBI Taxonomy" id="1076179"/>
    <lineage>
        <taxon>unclassified sequences</taxon>
        <taxon>metagenomes</taxon>
        <taxon>ecological metagenomes</taxon>
    </lineage>
</organism>
<name>A0A644UZY9_9ZZZZ</name>
<accession>A0A644UZY9</accession>
<sequence length="95" mass="10764">MENKKHLFVDFDNKTIFDLNNECKGPECNNCNKFSKRDIRDLDAQKKILDIIKDLPKAEKVGVVFSVVDELLQDEHVLTQTKMISSLINSLGLGG</sequence>
<evidence type="ECO:0000313" key="1">
    <source>
        <dbReference type="EMBL" id="MPL84527.1"/>
    </source>
</evidence>
<dbReference type="AlphaFoldDB" id="A0A644UZY9"/>
<comment type="caution">
    <text evidence="1">The sequence shown here is derived from an EMBL/GenBank/DDBJ whole genome shotgun (WGS) entry which is preliminary data.</text>
</comment>
<reference evidence="1" key="1">
    <citation type="submission" date="2019-08" db="EMBL/GenBank/DDBJ databases">
        <authorList>
            <person name="Kucharzyk K."/>
            <person name="Murdoch R.W."/>
            <person name="Higgins S."/>
            <person name="Loffler F."/>
        </authorList>
    </citation>
    <scope>NUCLEOTIDE SEQUENCE</scope>
</reference>